<dbReference type="Pfam" id="PF00112">
    <property type="entry name" value="Peptidase_C1"/>
    <property type="match status" value="1"/>
</dbReference>
<dbReference type="GO" id="GO:0008233">
    <property type="term" value="F:peptidase activity"/>
    <property type="evidence" value="ECO:0007669"/>
    <property type="project" value="UniProtKB-KW"/>
</dbReference>
<reference evidence="3" key="2">
    <citation type="submission" date="2022-01" db="EMBL/GenBank/DDBJ databases">
        <authorList>
            <person name="Yamashiro T."/>
            <person name="Shiraishi A."/>
            <person name="Satake H."/>
            <person name="Nakayama K."/>
        </authorList>
    </citation>
    <scope>NUCLEOTIDE SEQUENCE</scope>
</reference>
<protein>
    <submittedName>
        <fullName evidence="3">Cysteine protease</fullName>
    </submittedName>
</protein>
<organism evidence="3 4">
    <name type="scientific">Tanacetum coccineum</name>
    <dbReference type="NCBI Taxonomy" id="301880"/>
    <lineage>
        <taxon>Eukaryota</taxon>
        <taxon>Viridiplantae</taxon>
        <taxon>Streptophyta</taxon>
        <taxon>Embryophyta</taxon>
        <taxon>Tracheophyta</taxon>
        <taxon>Spermatophyta</taxon>
        <taxon>Magnoliopsida</taxon>
        <taxon>eudicotyledons</taxon>
        <taxon>Gunneridae</taxon>
        <taxon>Pentapetalae</taxon>
        <taxon>asterids</taxon>
        <taxon>campanulids</taxon>
        <taxon>Asterales</taxon>
        <taxon>Asteraceae</taxon>
        <taxon>Asteroideae</taxon>
        <taxon>Anthemideae</taxon>
        <taxon>Anthemidinae</taxon>
        <taxon>Tanacetum</taxon>
    </lineage>
</organism>
<dbReference type="InterPro" id="IPR038765">
    <property type="entry name" value="Papain-like_cys_pep_sf"/>
</dbReference>
<keyword evidence="3" id="KW-0645">Protease</keyword>
<keyword evidence="3" id="KW-0378">Hydrolase</keyword>
<dbReference type="InterPro" id="IPR000668">
    <property type="entry name" value="Peptidase_C1A_C"/>
</dbReference>
<comment type="similarity">
    <text evidence="1">Belongs to the peptidase C1 family.</text>
</comment>
<comment type="caution">
    <text evidence="3">The sequence shown here is derived from an EMBL/GenBank/DDBJ whole genome shotgun (WGS) entry which is preliminary data.</text>
</comment>
<dbReference type="Pfam" id="PF08246">
    <property type="entry name" value="Inhibitor_I29"/>
    <property type="match status" value="1"/>
</dbReference>
<proteinExistence type="inferred from homology"/>
<dbReference type="GO" id="GO:0006508">
    <property type="term" value="P:proteolysis"/>
    <property type="evidence" value="ECO:0007669"/>
    <property type="project" value="UniProtKB-KW"/>
</dbReference>
<dbReference type="InterPro" id="IPR013128">
    <property type="entry name" value="Peptidase_C1A"/>
</dbReference>
<keyword evidence="4" id="KW-1185">Reference proteome</keyword>
<evidence type="ECO:0000259" key="2">
    <source>
        <dbReference type="SMART" id="SM00645"/>
    </source>
</evidence>
<dbReference type="EMBL" id="BQNB010019406">
    <property type="protein sequence ID" value="GJT84964.1"/>
    <property type="molecule type" value="Genomic_DNA"/>
</dbReference>
<dbReference type="SMART" id="SM00645">
    <property type="entry name" value="Pept_C1"/>
    <property type="match status" value="1"/>
</dbReference>
<feature type="domain" description="Peptidase C1A papain C-terminal" evidence="2">
    <location>
        <begin position="66"/>
        <end position="175"/>
    </location>
</feature>
<evidence type="ECO:0000313" key="4">
    <source>
        <dbReference type="Proteomes" id="UP001151760"/>
    </source>
</evidence>
<name>A0ABQ5HBK2_9ASTR</name>
<evidence type="ECO:0000313" key="3">
    <source>
        <dbReference type="EMBL" id="GJT84964.1"/>
    </source>
</evidence>
<dbReference type="Gene3D" id="3.90.70.10">
    <property type="entry name" value="Cysteine proteinases"/>
    <property type="match status" value="2"/>
</dbReference>
<dbReference type="SUPFAM" id="SSF54001">
    <property type="entry name" value="Cysteine proteinases"/>
    <property type="match status" value="1"/>
</dbReference>
<accession>A0ABQ5HBK2</accession>
<reference evidence="3" key="1">
    <citation type="journal article" date="2022" name="Int. J. Mol. Sci.">
        <title>Draft Genome of Tanacetum Coccineum: Genomic Comparison of Closely Related Tanacetum-Family Plants.</title>
        <authorList>
            <person name="Yamashiro T."/>
            <person name="Shiraishi A."/>
            <person name="Nakayama K."/>
            <person name="Satake H."/>
        </authorList>
    </citation>
    <scope>NUCLEOTIDE SEQUENCE</scope>
</reference>
<dbReference type="InterPro" id="IPR013201">
    <property type="entry name" value="Prot_inhib_I29"/>
</dbReference>
<dbReference type="PANTHER" id="PTHR12411">
    <property type="entry name" value="CYSTEINE PROTEASE FAMILY C1-RELATED"/>
    <property type="match status" value="1"/>
</dbReference>
<evidence type="ECO:0000256" key="1">
    <source>
        <dbReference type="ARBA" id="ARBA00008455"/>
    </source>
</evidence>
<gene>
    <name evidence="3" type="ORF">Tco_1066681</name>
</gene>
<dbReference type="Proteomes" id="UP001151760">
    <property type="component" value="Unassembled WGS sequence"/>
</dbReference>
<sequence>MASDGENNVALLEAHNRGLDQGYTLEVNKFADLTNEEFRASYHGYKKQSHARETSSVFRYGNVSAVSDEVDWRKEGAVTSVKDQGECAMKGLNKLKTGKLASLSEQELVNCDINDINQEDGVCNTKKASIPAAKISCYEKVPANNEKALLQAVTRQPVSVAINGAGIMNTGIFGWVV</sequence>